<evidence type="ECO:0000313" key="3">
    <source>
        <dbReference type="EMBL" id="KAJ3557305.1"/>
    </source>
</evidence>
<evidence type="ECO:0000313" key="4">
    <source>
        <dbReference type="Proteomes" id="UP001148614"/>
    </source>
</evidence>
<dbReference type="VEuPathDB" id="FungiDB:F4678DRAFT_445132"/>
<organism evidence="3 4">
    <name type="scientific">Xylaria arbuscula</name>
    <dbReference type="NCBI Taxonomy" id="114810"/>
    <lineage>
        <taxon>Eukaryota</taxon>
        <taxon>Fungi</taxon>
        <taxon>Dikarya</taxon>
        <taxon>Ascomycota</taxon>
        <taxon>Pezizomycotina</taxon>
        <taxon>Sordariomycetes</taxon>
        <taxon>Xylariomycetidae</taxon>
        <taxon>Xylariales</taxon>
        <taxon>Xylariaceae</taxon>
        <taxon>Xylaria</taxon>
    </lineage>
</organism>
<dbReference type="AlphaFoldDB" id="A0A9W8N5P4"/>
<evidence type="ECO:0000256" key="2">
    <source>
        <dbReference type="SAM" id="Phobius"/>
    </source>
</evidence>
<reference evidence="3" key="1">
    <citation type="submission" date="2022-07" db="EMBL/GenBank/DDBJ databases">
        <title>Genome Sequence of Xylaria arbuscula.</title>
        <authorList>
            <person name="Buettner E."/>
        </authorList>
    </citation>
    <scope>NUCLEOTIDE SEQUENCE</scope>
    <source>
        <strain evidence="3">VT107</strain>
    </source>
</reference>
<feature type="region of interest" description="Disordered" evidence="1">
    <location>
        <begin position="383"/>
        <end position="423"/>
    </location>
</feature>
<keyword evidence="2" id="KW-0472">Membrane</keyword>
<keyword evidence="2" id="KW-1133">Transmembrane helix</keyword>
<keyword evidence="2" id="KW-0812">Transmembrane</keyword>
<sequence length="423" mass="47485">MTPIVPPLFDRSEASVAYQTASQWANPSDIMSLFLLLGGDMIQKALAQQTGGQQRLPTPAVLSFGWVSYTFYALVSAVGDKLFLPPPEFSAVVFSSEWDSHRTNQSWALCRLLRDFEKTWMPSATLERLSKLRASPESKQRRVGLVVSVFEASDKYEAGIPVRDYLWYSAYALTALQLGISSIPWICYGIWEIFVVTLAGSVLAYSTANLPHWHQERWQCGRQSNKKFVLTRGNGAQHAIVILGQGRSLDLEDLSTSSETFPLPVGTSWVYMILTVLWCALLIMVCGIQEQRWVLVAVGAIGMIHTVFITGCPRNPEFYGIPLDFKEVIGQHKVMRTLMDVEEAYPGVGRSMVATFFPGKLHPHEILWWEDALKKENLVKKSRFQKPVSPEPHKNQKKGVISKYSSRTTTCVSGTEDRAAMEK</sequence>
<dbReference type="EMBL" id="JANPWZ010002626">
    <property type="protein sequence ID" value="KAJ3557305.1"/>
    <property type="molecule type" value="Genomic_DNA"/>
</dbReference>
<accession>A0A9W8N5P4</accession>
<gene>
    <name evidence="3" type="ORF">NPX13_g9954</name>
</gene>
<evidence type="ECO:0000256" key="1">
    <source>
        <dbReference type="SAM" id="MobiDB-lite"/>
    </source>
</evidence>
<keyword evidence="4" id="KW-1185">Reference proteome</keyword>
<dbReference type="Proteomes" id="UP001148614">
    <property type="component" value="Unassembled WGS sequence"/>
</dbReference>
<name>A0A9W8N5P4_9PEZI</name>
<proteinExistence type="predicted"/>
<feature type="transmembrane region" description="Helical" evidence="2">
    <location>
        <begin position="268"/>
        <end position="286"/>
    </location>
</feature>
<protein>
    <submittedName>
        <fullName evidence="3">Uncharacterized protein</fullName>
    </submittedName>
</protein>
<feature type="transmembrane region" description="Helical" evidence="2">
    <location>
        <begin position="293"/>
        <end position="311"/>
    </location>
</feature>
<comment type="caution">
    <text evidence="3">The sequence shown here is derived from an EMBL/GenBank/DDBJ whole genome shotgun (WGS) entry which is preliminary data.</text>
</comment>
<feature type="compositionally biased region" description="Polar residues" evidence="1">
    <location>
        <begin position="403"/>
        <end position="413"/>
    </location>
</feature>